<comment type="subcellular location">
    <subcellularLocation>
        <location evidence="1">Membrane</location>
    </subcellularLocation>
</comment>
<organism evidence="4">
    <name type="scientific">Anthurium amnicola</name>
    <dbReference type="NCBI Taxonomy" id="1678845"/>
    <lineage>
        <taxon>Eukaryota</taxon>
        <taxon>Viridiplantae</taxon>
        <taxon>Streptophyta</taxon>
        <taxon>Embryophyta</taxon>
        <taxon>Tracheophyta</taxon>
        <taxon>Spermatophyta</taxon>
        <taxon>Magnoliopsida</taxon>
        <taxon>Liliopsida</taxon>
        <taxon>Araceae</taxon>
        <taxon>Pothoideae</taxon>
        <taxon>Potheae</taxon>
        <taxon>Anthurium</taxon>
    </lineage>
</organism>
<keyword evidence="3" id="KW-1133">Transmembrane helix</keyword>
<keyword evidence="2 3" id="KW-0472">Membrane</keyword>
<gene>
    <name evidence="4" type="primary">dhkM</name>
    <name evidence="4" type="ORF">g.91197</name>
</gene>
<accession>A0A1D1ZD08</accession>
<keyword evidence="4" id="KW-0808">Transferase</keyword>
<name>A0A1D1ZD08_9ARAE</name>
<keyword evidence="4" id="KW-0418">Kinase</keyword>
<evidence type="ECO:0000256" key="3">
    <source>
        <dbReference type="SAM" id="Phobius"/>
    </source>
</evidence>
<dbReference type="EMBL" id="GDJX01003132">
    <property type="protein sequence ID" value="JAT64804.1"/>
    <property type="molecule type" value="Transcribed_RNA"/>
</dbReference>
<keyword evidence="3" id="KW-0812">Transmembrane</keyword>
<evidence type="ECO:0000256" key="1">
    <source>
        <dbReference type="ARBA" id="ARBA00004370"/>
    </source>
</evidence>
<dbReference type="PANTHER" id="PTHR31234">
    <property type="entry name" value="LATE EMBRYOGENESIS ABUNDANT (LEA) HYDROXYPROLINE-RICH GLYCOPROTEIN FAMILY"/>
    <property type="match status" value="1"/>
</dbReference>
<reference evidence="4" key="1">
    <citation type="submission" date="2015-07" db="EMBL/GenBank/DDBJ databases">
        <title>Transcriptome Assembly of Anthurium amnicola.</title>
        <authorList>
            <person name="Suzuki J."/>
        </authorList>
    </citation>
    <scope>NUCLEOTIDE SEQUENCE</scope>
</reference>
<dbReference type="AlphaFoldDB" id="A0A1D1ZD08"/>
<dbReference type="InterPro" id="IPR044839">
    <property type="entry name" value="NDR1-like"/>
</dbReference>
<evidence type="ECO:0000256" key="2">
    <source>
        <dbReference type="ARBA" id="ARBA00023136"/>
    </source>
</evidence>
<proteinExistence type="predicted"/>
<protein>
    <submittedName>
        <fullName evidence="4">Hybrid signal transduction histidine kinase M</fullName>
    </submittedName>
</protein>
<evidence type="ECO:0000313" key="4">
    <source>
        <dbReference type="EMBL" id="JAT64804.1"/>
    </source>
</evidence>
<dbReference type="PANTHER" id="PTHR31234:SF4">
    <property type="entry name" value="EXPRESSED PROTEIN"/>
    <property type="match status" value="1"/>
</dbReference>
<feature type="transmembrane region" description="Helical" evidence="3">
    <location>
        <begin position="38"/>
        <end position="66"/>
    </location>
</feature>
<sequence length="220" mass="24771">MAKVESEVANPFLSKQSQYDRHPYLALPFRLSHPRSKLSICCISYNCILILLAILLIVVVVAVFLWPSKPHVKLVNIQLNHVNISKNENVTNSLDISMNLKVQIHNLDFVTRHYDILMSLGYEGMWKESKMANGTSVEARSTSSIDLTMQLELKPILHKTSSRIEDILKDSTSLGLAIEIGGNFHLLYLNVPINGRMSCEINVDTENQAIASQDCYPMES</sequence>
<dbReference type="GO" id="GO:0016301">
    <property type="term" value="F:kinase activity"/>
    <property type="evidence" value="ECO:0007669"/>
    <property type="project" value="UniProtKB-KW"/>
</dbReference>
<dbReference type="GO" id="GO:0098542">
    <property type="term" value="P:defense response to other organism"/>
    <property type="evidence" value="ECO:0007669"/>
    <property type="project" value="InterPro"/>
</dbReference>
<dbReference type="GO" id="GO:0016020">
    <property type="term" value="C:membrane"/>
    <property type="evidence" value="ECO:0007669"/>
    <property type="project" value="UniProtKB-SubCell"/>
</dbReference>